<organism evidence="2 3">
    <name type="scientific">Williamwhitmania taraxaci</name>
    <dbReference type="NCBI Taxonomy" id="1640674"/>
    <lineage>
        <taxon>Bacteria</taxon>
        <taxon>Pseudomonadati</taxon>
        <taxon>Bacteroidota</taxon>
        <taxon>Bacteroidia</taxon>
        <taxon>Bacteroidales</taxon>
        <taxon>Williamwhitmaniaceae</taxon>
        <taxon>Williamwhitmania</taxon>
    </lineage>
</organism>
<sequence length="116" mass="12789">MPNAKKILSYLLIALVLSLSVKFQGNAVSEIPTSDNDRSAAFFSVYGGVNSLFIQPTEKSTSAQFSSIDLRANFLLRRIVALLPTVPNVATESVAQSLSFRECRVAYVIYPFHDFP</sequence>
<evidence type="ECO:0000313" key="2">
    <source>
        <dbReference type="EMBL" id="SDB88838.1"/>
    </source>
</evidence>
<gene>
    <name evidence="2" type="ORF">SAMN05216323_100670</name>
</gene>
<evidence type="ECO:0000313" key="3">
    <source>
        <dbReference type="Proteomes" id="UP000199452"/>
    </source>
</evidence>
<dbReference type="RefSeq" id="WP_092435573.1">
    <property type="nucleotide sequence ID" value="NZ_FMYP01000006.1"/>
</dbReference>
<feature type="chain" id="PRO_5011775109" evidence="1">
    <location>
        <begin position="28"/>
        <end position="116"/>
    </location>
</feature>
<keyword evidence="1" id="KW-0732">Signal</keyword>
<name>A0A1G6H418_9BACT</name>
<dbReference type="EMBL" id="FMYP01000006">
    <property type="protein sequence ID" value="SDB88838.1"/>
    <property type="molecule type" value="Genomic_DNA"/>
</dbReference>
<proteinExistence type="predicted"/>
<dbReference type="Proteomes" id="UP000199452">
    <property type="component" value="Unassembled WGS sequence"/>
</dbReference>
<accession>A0A1G6H418</accession>
<dbReference type="STRING" id="1640674.SAMN05216323_100670"/>
<evidence type="ECO:0000256" key="1">
    <source>
        <dbReference type="SAM" id="SignalP"/>
    </source>
</evidence>
<dbReference type="AlphaFoldDB" id="A0A1G6H418"/>
<feature type="signal peptide" evidence="1">
    <location>
        <begin position="1"/>
        <end position="27"/>
    </location>
</feature>
<reference evidence="2 3" key="1">
    <citation type="submission" date="2016-09" db="EMBL/GenBank/DDBJ databases">
        <authorList>
            <person name="Capua I."/>
            <person name="De Benedictis P."/>
            <person name="Joannis T."/>
            <person name="Lombin L.H."/>
            <person name="Cattoli G."/>
        </authorList>
    </citation>
    <scope>NUCLEOTIDE SEQUENCE [LARGE SCALE GENOMIC DNA]</scope>
    <source>
        <strain evidence="2 3">A7P-90m</strain>
    </source>
</reference>
<keyword evidence="3" id="KW-1185">Reference proteome</keyword>
<protein>
    <submittedName>
        <fullName evidence="2">Uncharacterized protein</fullName>
    </submittedName>
</protein>